<reference evidence="1" key="1">
    <citation type="submission" date="2020-04" db="EMBL/GenBank/DDBJ databases">
        <authorList>
            <person name="Alioto T."/>
            <person name="Alioto T."/>
            <person name="Gomez Garrido J."/>
        </authorList>
    </citation>
    <scope>NUCLEOTIDE SEQUENCE</scope>
    <source>
        <strain evidence="1">A484AB</strain>
    </source>
</reference>
<dbReference type="EMBL" id="CACRXK020011203">
    <property type="protein sequence ID" value="CAB4020958.1"/>
    <property type="molecule type" value="Genomic_DNA"/>
</dbReference>
<evidence type="ECO:0000313" key="1">
    <source>
        <dbReference type="EMBL" id="CAB4020958.1"/>
    </source>
</evidence>
<dbReference type="OrthoDB" id="5855429at2759"/>
<proteinExistence type="predicted"/>
<feature type="non-terminal residue" evidence="1">
    <location>
        <position position="113"/>
    </location>
</feature>
<dbReference type="AlphaFoldDB" id="A0A7D9J381"/>
<dbReference type="Proteomes" id="UP001152795">
    <property type="component" value="Unassembled WGS sequence"/>
</dbReference>
<organism evidence="1 2">
    <name type="scientific">Paramuricea clavata</name>
    <name type="common">Red gorgonian</name>
    <name type="synonym">Violescent sea-whip</name>
    <dbReference type="NCBI Taxonomy" id="317549"/>
    <lineage>
        <taxon>Eukaryota</taxon>
        <taxon>Metazoa</taxon>
        <taxon>Cnidaria</taxon>
        <taxon>Anthozoa</taxon>
        <taxon>Octocorallia</taxon>
        <taxon>Malacalcyonacea</taxon>
        <taxon>Plexauridae</taxon>
        <taxon>Paramuricea</taxon>
    </lineage>
</organism>
<sequence>MYAVVCLVLWLGIFSGIESSLVSNGTVFTGEIIKIGEDRTVLVQVIKTLLIQENVKVPSTVTLQNFEQDESSKGAKGVYIFYVLPLDKDVFEVLHYWSVKQEDFSDVESSSLE</sequence>
<gene>
    <name evidence="1" type="ORF">PACLA_8A020389</name>
</gene>
<keyword evidence="2" id="KW-1185">Reference proteome</keyword>
<protein>
    <submittedName>
        <fullName evidence="1">Uncharacterized protein</fullName>
    </submittedName>
</protein>
<evidence type="ECO:0000313" key="2">
    <source>
        <dbReference type="Proteomes" id="UP001152795"/>
    </source>
</evidence>
<name>A0A7D9J381_PARCT</name>
<comment type="caution">
    <text evidence="1">The sequence shown here is derived from an EMBL/GenBank/DDBJ whole genome shotgun (WGS) entry which is preliminary data.</text>
</comment>
<accession>A0A7D9J381</accession>